<gene>
    <name evidence="1" type="ORF">PCASD_23833</name>
</gene>
<evidence type="ECO:0000313" key="2">
    <source>
        <dbReference type="Proteomes" id="UP000235392"/>
    </source>
</evidence>
<dbReference type="Proteomes" id="UP000235392">
    <property type="component" value="Unassembled WGS sequence"/>
</dbReference>
<evidence type="ECO:0000313" key="1">
    <source>
        <dbReference type="EMBL" id="PLW05505.1"/>
    </source>
</evidence>
<protein>
    <submittedName>
        <fullName evidence="1">Uncharacterized protein</fullName>
    </submittedName>
</protein>
<accession>A0A2N5RWX9</accession>
<sequence length="115" mass="12745">MPHPDFKKGAGYNVNDEERYICWISAVTKQGKTNPPTNLSIQKQNPATLIKQKKAVDLFRNHVLLKEAAQKALTSKCNVPGGDLPIPANHAQPGKFSPHAVLTEEIFSRYPPNLD</sequence>
<comment type="caution">
    <text evidence="1">The sequence shown here is derived from an EMBL/GenBank/DDBJ whole genome shotgun (WGS) entry which is preliminary data.</text>
</comment>
<dbReference type="EMBL" id="PGCI01001332">
    <property type="protein sequence ID" value="PLW05505.1"/>
    <property type="molecule type" value="Genomic_DNA"/>
</dbReference>
<dbReference type="AlphaFoldDB" id="A0A2N5RWX9"/>
<reference evidence="1 2" key="1">
    <citation type="submission" date="2017-11" db="EMBL/GenBank/DDBJ databases">
        <title>De novo assembly and phasing of dikaryotic genomes from two isolates of Puccinia coronata f. sp. avenae, the causal agent of oat crown rust.</title>
        <authorList>
            <person name="Miller M.E."/>
            <person name="Zhang Y."/>
            <person name="Omidvar V."/>
            <person name="Sperschneider J."/>
            <person name="Schwessinger B."/>
            <person name="Raley C."/>
            <person name="Palmer J.M."/>
            <person name="Garnica D."/>
            <person name="Upadhyaya N."/>
            <person name="Rathjen J."/>
            <person name="Taylor J.M."/>
            <person name="Park R.F."/>
            <person name="Dodds P.N."/>
            <person name="Hirsch C.D."/>
            <person name="Kianian S.F."/>
            <person name="Figueroa M."/>
        </authorList>
    </citation>
    <scope>NUCLEOTIDE SEQUENCE [LARGE SCALE GENOMIC DNA]</scope>
    <source>
        <strain evidence="1">12SD80</strain>
    </source>
</reference>
<proteinExistence type="predicted"/>
<organism evidence="1 2">
    <name type="scientific">Puccinia coronata f. sp. avenae</name>
    <dbReference type="NCBI Taxonomy" id="200324"/>
    <lineage>
        <taxon>Eukaryota</taxon>
        <taxon>Fungi</taxon>
        <taxon>Dikarya</taxon>
        <taxon>Basidiomycota</taxon>
        <taxon>Pucciniomycotina</taxon>
        <taxon>Pucciniomycetes</taxon>
        <taxon>Pucciniales</taxon>
        <taxon>Pucciniaceae</taxon>
        <taxon>Puccinia</taxon>
    </lineage>
</organism>
<name>A0A2N5RWX9_9BASI</name>